<dbReference type="InterPro" id="IPR016181">
    <property type="entry name" value="Acyl_CoA_acyltransferase"/>
</dbReference>
<name>A0A4P6V3Z7_9HYPH</name>
<dbReference type="CDD" id="cd04301">
    <property type="entry name" value="NAT_SF"/>
    <property type="match status" value="1"/>
</dbReference>
<evidence type="ECO:0000313" key="5">
    <source>
        <dbReference type="Proteomes" id="UP000293719"/>
    </source>
</evidence>
<dbReference type="KEGG" id="rpod:E0E05_13450"/>
<keyword evidence="1 4" id="KW-0808">Transferase</keyword>
<dbReference type="RefSeq" id="WP_131617184.1">
    <property type="nucleotide sequence ID" value="NZ_CP036532.1"/>
</dbReference>
<dbReference type="InterPro" id="IPR000182">
    <property type="entry name" value="GNAT_dom"/>
</dbReference>
<keyword evidence="5" id="KW-1185">Reference proteome</keyword>
<reference evidence="4 5" key="1">
    <citation type="journal article" date="2017" name="Int. J. Syst. Evol. Microbiol.">
        <title>Roseitalea porphyridii gen. nov., sp. nov., isolated from a red alga, and reclassification of Hoeflea suaedae Chung et al. 2013 as Pseudohoeflea suaedae gen. nov., comb. nov.</title>
        <authorList>
            <person name="Hyeon J.W."/>
            <person name="Jeong S.E."/>
            <person name="Baek K."/>
            <person name="Jeon C.O."/>
        </authorList>
    </citation>
    <scope>NUCLEOTIDE SEQUENCE [LARGE SCALE GENOMIC DNA]</scope>
    <source>
        <strain evidence="4 5">MA7-20</strain>
    </source>
</reference>
<evidence type="ECO:0000256" key="2">
    <source>
        <dbReference type="ARBA" id="ARBA00023315"/>
    </source>
</evidence>
<accession>A0A4P6V3Z7</accession>
<dbReference type="PROSITE" id="PS51186">
    <property type="entry name" value="GNAT"/>
    <property type="match status" value="1"/>
</dbReference>
<dbReference type="GO" id="GO:0016747">
    <property type="term" value="F:acyltransferase activity, transferring groups other than amino-acyl groups"/>
    <property type="evidence" value="ECO:0007669"/>
    <property type="project" value="InterPro"/>
</dbReference>
<gene>
    <name evidence="4" type="ORF">E0E05_13450</name>
</gene>
<dbReference type="InterPro" id="IPR050832">
    <property type="entry name" value="Bact_Acetyltransf"/>
</dbReference>
<dbReference type="PANTHER" id="PTHR43877">
    <property type="entry name" value="AMINOALKYLPHOSPHONATE N-ACETYLTRANSFERASE-RELATED-RELATED"/>
    <property type="match status" value="1"/>
</dbReference>
<dbReference type="Pfam" id="PF13508">
    <property type="entry name" value="Acetyltransf_7"/>
    <property type="match status" value="1"/>
</dbReference>
<dbReference type="GeneID" id="90768309"/>
<protein>
    <submittedName>
        <fullName evidence="4">N-acetyltransferase</fullName>
    </submittedName>
</protein>
<feature type="domain" description="N-acetyltransferase" evidence="3">
    <location>
        <begin position="10"/>
        <end position="157"/>
    </location>
</feature>
<dbReference type="OrthoDB" id="9811979at2"/>
<evidence type="ECO:0000259" key="3">
    <source>
        <dbReference type="PROSITE" id="PS51186"/>
    </source>
</evidence>
<evidence type="ECO:0000313" key="4">
    <source>
        <dbReference type="EMBL" id="QBK31524.1"/>
    </source>
</evidence>
<dbReference type="EMBL" id="CP036532">
    <property type="protein sequence ID" value="QBK31524.1"/>
    <property type="molecule type" value="Genomic_DNA"/>
</dbReference>
<dbReference type="SUPFAM" id="SSF55729">
    <property type="entry name" value="Acyl-CoA N-acyltransferases (Nat)"/>
    <property type="match status" value="1"/>
</dbReference>
<dbReference type="Proteomes" id="UP000293719">
    <property type="component" value="Chromosome"/>
</dbReference>
<sequence>MNAPAAAAPLTIRPAREADAVVLEAIAEQAYSRYVAAVGRRPAPMDTDFAARIGAGIVYVAARDEAVIGFAIFLARGDHMLLENIAVDPASSGQGVGGALITHCEAEARRLGLGAVELYANEKMTQNLSIYPHLGYREIGRREEDGFRRVFFRKELR</sequence>
<dbReference type="PANTHER" id="PTHR43877:SF2">
    <property type="entry name" value="AMINOALKYLPHOSPHONATE N-ACETYLTRANSFERASE-RELATED"/>
    <property type="match status" value="1"/>
</dbReference>
<dbReference type="AlphaFoldDB" id="A0A4P6V3Z7"/>
<proteinExistence type="predicted"/>
<dbReference type="Gene3D" id="3.40.630.30">
    <property type="match status" value="1"/>
</dbReference>
<keyword evidence="2" id="KW-0012">Acyltransferase</keyword>
<evidence type="ECO:0000256" key="1">
    <source>
        <dbReference type="ARBA" id="ARBA00022679"/>
    </source>
</evidence>
<organism evidence="4 5">
    <name type="scientific">Roseitalea porphyridii</name>
    <dbReference type="NCBI Taxonomy" id="1852022"/>
    <lineage>
        <taxon>Bacteria</taxon>
        <taxon>Pseudomonadati</taxon>
        <taxon>Pseudomonadota</taxon>
        <taxon>Alphaproteobacteria</taxon>
        <taxon>Hyphomicrobiales</taxon>
        <taxon>Ahrensiaceae</taxon>
        <taxon>Roseitalea</taxon>
    </lineage>
</organism>